<evidence type="ECO:0000256" key="2">
    <source>
        <dbReference type="ARBA" id="ARBA00010072"/>
    </source>
</evidence>
<evidence type="ECO:0000256" key="7">
    <source>
        <dbReference type="ARBA" id="ARBA00022989"/>
    </source>
</evidence>
<keyword evidence="12" id="KW-1185">Reference proteome</keyword>
<evidence type="ECO:0000259" key="10">
    <source>
        <dbReference type="PROSITE" id="PS50928"/>
    </source>
</evidence>
<dbReference type="CDD" id="cd06261">
    <property type="entry name" value="TM_PBP2"/>
    <property type="match status" value="1"/>
</dbReference>
<feature type="domain" description="ABC transmembrane type-1" evidence="10">
    <location>
        <begin position="116"/>
        <end position="304"/>
    </location>
</feature>
<dbReference type="PROSITE" id="PS50928">
    <property type="entry name" value="ABC_TM1"/>
    <property type="match status" value="1"/>
</dbReference>
<feature type="transmembrane region" description="Helical" evidence="9">
    <location>
        <begin position="116"/>
        <end position="139"/>
    </location>
</feature>
<dbReference type="EMBL" id="FNOM01000013">
    <property type="protein sequence ID" value="SDX65281.1"/>
    <property type="molecule type" value="Genomic_DNA"/>
</dbReference>
<keyword evidence="3 9" id="KW-0813">Transport</keyword>
<dbReference type="NCBIfam" id="TIGR01726">
    <property type="entry name" value="HEQRo_perm_3TM"/>
    <property type="match status" value="1"/>
</dbReference>
<dbReference type="GO" id="GO:0006865">
    <property type="term" value="P:amino acid transport"/>
    <property type="evidence" value="ECO:0007669"/>
    <property type="project" value="UniProtKB-KW"/>
</dbReference>
<evidence type="ECO:0000256" key="3">
    <source>
        <dbReference type="ARBA" id="ARBA00022448"/>
    </source>
</evidence>
<evidence type="ECO:0000256" key="1">
    <source>
        <dbReference type="ARBA" id="ARBA00004429"/>
    </source>
</evidence>
<dbReference type="Gene3D" id="1.10.3720.10">
    <property type="entry name" value="MetI-like"/>
    <property type="match status" value="1"/>
</dbReference>
<dbReference type="InterPro" id="IPR010065">
    <property type="entry name" value="AA_ABC_transptr_permease_3TM"/>
</dbReference>
<dbReference type="OrthoDB" id="9808674at2"/>
<reference evidence="11" key="1">
    <citation type="submission" date="2016-10" db="EMBL/GenBank/DDBJ databases">
        <authorList>
            <person name="de Groot N.N."/>
        </authorList>
    </citation>
    <scope>NUCLEOTIDE SEQUENCE [LARGE SCALE GENOMIC DNA]</scope>
    <source>
        <strain evidence="11">CGMCC 1.8894</strain>
    </source>
</reference>
<keyword evidence="7 9" id="KW-1133">Transmembrane helix</keyword>
<evidence type="ECO:0000256" key="8">
    <source>
        <dbReference type="ARBA" id="ARBA00023136"/>
    </source>
</evidence>
<feature type="transmembrane region" description="Helical" evidence="9">
    <location>
        <begin position="36"/>
        <end position="56"/>
    </location>
</feature>
<comment type="subcellular location">
    <subcellularLocation>
        <location evidence="1">Cell inner membrane</location>
        <topology evidence="1">Multi-pass membrane protein</topology>
    </subcellularLocation>
    <subcellularLocation>
        <location evidence="9">Cell membrane</location>
        <topology evidence="9">Multi-pass membrane protein</topology>
    </subcellularLocation>
</comment>
<dbReference type="RefSeq" id="WP_092891818.1">
    <property type="nucleotide sequence ID" value="NZ_CP061498.1"/>
</dbReference>
<feature type="transmembrane region" description="Helical" evidence="9">
    <location>
        <begin position="151"/>
        <end position="176"/>
    </location>
</feature>
<name>A0A1H3DFZ2_9RHOB</name>
<comment type="similarity">
    <text evidence="2">Belongs to the binding-protein-dependent transport system permease family. HisMQ subfamily.</text>
</comment>
<dbReference type="STRING" id="564137.SAMN04488238_11338"/>
<organism evidence="11 12">
    <name type="scientific">Roseicitreum antarcticum</name>
    <dbReference type="NCBI Taxonomy" id="564137"/>
    <lineage>
        <taxon>Bacteria</taxon>
        <taxon>Pseudomonadati</taxon>
        <taxon>Pseudomonadota</taxon>
        <taxon>Alphaproteobacteria</taxon>
        <taxon>Rhodobacterales</taxon>
        <taxon>Paracoccaceae</taxon>
        <taxon>Roseicitreum</taxon>
    </lineage>
</organism>
<keyword evidence="8 9" id="KW-0472">Membrane</keyword>
<dbReference type="Proteomes" id="UP000198539">
    <property type="component" value="Unassembled WGS sequence"/>
</dbReference>
<keyword evidence="5 9" id="KW-0812">Transmembrane</keyword>
<dbReference type="GO" id="GO:0022857">
    <property type="term" value="F:transmembrane transporter activity"/>
    <property type="evidence" value="ECO:0007669"/>
    <property type="project" value="InterPro"/>
</dbReference>
<dbReference type="InterPro" id="IPR000515">
    <property type="entry name" value="MetI-like"/>
</dbReference>
<sequence>MTHMLMKPRLMPLAVMFLAGLAYLLAAPATTGIGFVVDVAMTLAVFALFLLLFVPVQIEKGIPDWLKNISALALIVLMMAAFFRWVDADWGRLRYLFFNVEVMSRPGVMMRMLSGLWIAVQVFLFSLVLATLLGMFMAVVRSIVNDALLNFFIDVYVDVFRAIPPIVLLLVTYSALPYSGIVLSPFATGVVALTLIEAAYLTEVFRSGIEAINRNQVLSARSIGLSAWQAMRLVVLPQSVRIVLPDYSNRLIGLMKRTAETSVIAIAEILKVAQDLQSQFVNATPMIVGALLYMVVLFPMTRIVSRLEKTRPRT</sequence>
<protein>
    <submittedName>
        <fullName evidence="11">Polar amino acid transport system permease protein</fullName>
    </submittedName>
</protein>
<evidence type="ECO:0000313" key="11">
    <source>
        <dbReference type="EMBL" id="SDX65281.1"/>
    </source>
</evidence>
<gene>
    <name evidence="11" type="ORF">SAMN04488238_11338</name>
</gene>
<evidence type="ECO:0000256" key="4">
    <source>
        <dbReference type="ARBA" id="ARBA00022475"/>
    </source>
</evidence>
<proteinExistence type="inferred from homology"/>
<evidence type="ECO:0000256" key="6">
    <source>
        <dbReference type="ARBA" id="ARBA00022970"/>
    </source>
</evidence>
<dbReference type="InterPro" id="IPR043429">
    <property type="entry name" value="ArtM/GltK/GlnP/TcyL/YhdX-like"/>
</dbReference>
<dbReference type="PANTHER" id="PTHR30614:SF0">
    <property type="entry name" value="L-CYSTINE TRANSPORT SYSTEM PERMEASE PROTEIN TCYL"/>
    <property type="match status" value="1"/>
</dbReference>
<feature type="transmembrane region" description="Helical" evidence="9">
    <location>
        <begin position="286"/>
        <end position="304"/>
    </location>
</feature>
<evidence type="ECO:0000256" key="9">
    <source>
        <dbReference type="RuleBase" id="RU363032"/>
    </source>
</evidence>
<dbReference type="SUPFAM" id="SSF161098">
    <property type="entry name" value="MetI-like"/>
    <property type="match status" value="1"/>
</dbReference>
<dbReference type="AlphaFoldDB" id="A0A1H3DFZ2"/>
<dbReference type="Pfam" id="PF00528">
    <property type="entry name" value="BPD_transp_1"/>
    <property type="match status" value="1"/>
</dbReference>
<dbReference type="GO" id="GO:0043190">
    <property type="term" value="C:ATP-binding cassette (ABC) transporter complex"/>
    <property type="evidence" value="ECO:0007669"/>
    <property type="project" value="InterPro"/>
</dbReference>
<keyword evidence="6" id="KW-0029">Amino-acid transport</keyword>
<dbReference type="InterPro" id="IPR035906">
    <property type="entry name" value="MetI-like_sf"/>
</dbReference>
<keyword evidence="4" id="KW-1003">Cell membrane</keyword>
<evidence type="ECO:0000256" key="5">
    <source>
        <dbReference type="ARBA" id="ARBA00022692"/>
    </source>
</evidence>
<feature type="transmembrane region" description="Helical" evidence="9">
    <location>
        <begin position="68"/>
        <end position="86"/>
    </location>
</feature>
<accession>A0A1H3DFZ2</accession>
<evidence type="ECO:0000313" key="12">
    <source>
        <dbReference type="Proteomes" id="UP000198539"/>
    </source>
</evidence>
<dbReference type="PANTHER" id="PTHR30614">
    <property type="entry name" value="MEMBRANE COMPONENT OF AMINO ACID ABC TRANSPORTER"/>
    <property type="match status" value="1"/>
</dbReference>